<dbReference type="Proteomes" id="UP000028524">
    <property type="component" value="Unassembled WGS sequence"/>
</dbReference>
<gene>
    <name evidence="2" type="ORF">S40285_00657</name>
</gene>
<evidence type="ECO:0000313" key="3">
    <source>
        <dbReference type="Proteomes" id="UP000028524"/>
    </source>
</evidence>
<name>A0A084R2N7_STAC4</name>
<dbReference type="OMA" id="TCFVCIR"/>
<protein>
    <submittedName>
        <fullName evidence="2">Uncharacterized protein</fullName>
    </submittedName>
</protein>
<reference evidence="2 3" key="1">
    <citation type="journal article" date="2014" name="BMC Genomics">
        <title>Comparative genome sequencing reveals chemotype-specific gene clusters in the toxigenic black mold Stachybotrys.</title>
        <authorList>
            <person name="Semeiks J."/>
            <person name="Borek D."/>
            <person name="Otwinowski Z."/>
            <person name="Grishin N.V."/>
        </authorList>
    </citation>
    <scope>NUCLEOTIDE SEQUENCE [LARGE SCALE GENOMIC DNA]</scope>
    <source>
        <strain evidence="2 3">IBT 40285</strain>
    </source>
</reference>
<accession>A0A084R2N7</accession>
<feature type="region of interest" description="Disordered" evidence="1">
    <location>
        <begin position="137"/>
        <end position="181"/>
    </location>
</feature>
<dbReference type="HOGENOM" id="CLU_049751_1_1_1"/>
<evidence type="ECO:0000256" key="1">
    <source>
        <dbReference type="SAM" id="MobiDB-lite"/>
    </source>
</evidence>
<feature type="region of interest" description="Disordered" evidence="1">
    <location>
        <begin position="1"/>
        <end position="47"/>
    </location>
</feature>
<dbReference type="OrthoDB" id="5377226at2759"/>
<sequence>MPFVGGDGHSSCKRLREDDDDDRDGYRHSTPHKQRPGRPTCTARKTLPLTKRPRVKDQDDDAVHDIYASELSTPAQRPRLQTFHSTPVLAPCHICHRRPTKKTDIKAFAQCQGCGERTCYICMRVCHGWPVGDAEDEQEAMSRSLQMDDVDPLPTSASSDNFSGFQDQSATEPMAQPHDTHRLGQGWVATGHCTKVCSRCSVERGSMGDVVCLGCLAGMEGA</sequence>
<organism evidence="2 3">
    <name type="scientific">Stachybotrys chlorohalonatus (strain IBT 40285)</name>
    <dbReference type="NCBI Taxonomy" id="1283841"/>
    <lineage>
        <taxon>Eukaryota</taxon>
        <taxon>Fungi</taxon>
        <taxon>Dikarya</taxon>
        <taxon>Ascomycota</taxon>
        <taxon>Pezizomycotina</taxon>
        <taxon>Sordariomycetes</taxon>
        <taxon>Hypocreomycetidae</taxon>
        <taxon>Hypocreales</taxon>
        <taxon>Stachybotryaceae</taxon>
        <taxon>Stachybotrys</taxon>
    </lineage>
</organism>
<dbReference type="InParanoid" id="A0A084R2N7"/>
<proteinExistence type="predicted"/>
<dbReference type="AlphaFoldDB" id="A0A084R2N7"/>
<feature type="compositionally biased region" description="Polar residues" evidence="1">
    <location>
        <begin position="155"/>
        <end position="171"/>
    </location>
</feature>
<dbReference type="EMBL" id="KL659196">
    <property type="protein sequence ID" value="KFA70472.1"/>
    <property type="molecule type" value="Genomic_DNA"/>
</dbReference>
<keyword evidence="3" id="KW-1185">Reference proteome</keyword>
<evidence type="ECO:0000313" key="2">
    <source>
        <dbReference type="EMBL" id="KFA70472.1"/>
    </source>
</evidence>